<feature type="compositionally biased region" description="Low complexity" evidence="1">
    <location>
        <begin position="451"/>
        <end position="461"/>
    </location>
</feature>
<dbReference type="OrthoDB" id="3245306at2759"/>
<reference evidence="2 3" key="1">
    <citation type="journal article" date="2019" name="Fungal Biol. Biotechnol.">
        <title>Draft genome sequence of fastidious pathogen Ceratobasidium theobromae, which causes vascular-streak dieback in Theobroma cacao.</title>
        <authorList>
            <person name="Ali S.S."/>
            <person name="Asman A."/>
            <person name="Shao J."/>
            <person name="Firmansyah A.P."/>
            <person name="Susilo A.W."/>
            <person name="Rosmana A."/>
            <person name="McMahon P."/>
            <person name="Junaid M."/>
            <person name="Guest D."/>
            <person name="Kheng T.Y."/>
            <person name="Meinhardt L.W."/>
            <person name="Bailey B.A."/>
        </authorList>
    </citation>
    <scope>NUCLEOTIDE SEQUENCE [LARGE SCALE GENOMIC DNA]</scope>
    <source>
        <strain evidence="2 3">CT2</strain>
    </source>
</reference>
<feature type="region of interest" description="Disordered" evidence="1">
    <location>
        <begin position="1"/>
        <end position="186"/>
    </location>
</feature>
<feature type="region of interest" description="Disordered" evidence="1">
    <location>
        <begin position="448"/>
        <end position="564"/>
    </location>
</feature>
<proteinExistence type="predicted"/>
<feature type="region of interest" description="Disordered" evidence="1">
    <location>
        <begin position="199"/>
        <end position="376"/>
    </location>
</feature>
<sequence>MADSGSPVQLRDSVRKIRKRVVSVIRRGSSSKNIKSRSSEDTDKHEDSEHGPSDSEHAHDRESGHTNSAASSTHSLGKSGSRPSSPQPAGVLTPPHRRLSIAALGFPRSPKNKAKESKESAPSSPTPRVRTISTPGDVSPVEPTPKLTLPIPNRPRTLSHPLAASPIMPASPKNNRTTSAPGTGGIGALASAASTLAAMAALHPENTRSKSPTPPAVVLSPPTESPSSPKVLSSVPDVIAPNLVTSPTLKLEEPGQPRELTTQDERGQRAGSPERANGRDSSGHAREPLPREHGADIKRTASTVGSDMGWSMLETTHEEDEPDEERGNKAKANKDIREQNKAQEAVKTEGSIVTDESGVKVNKDDVEEQAENRNSLQDSARGLALDAGEELYNGAFVMSPEAGTPVQPQVLVPFFVISLLTLPFREPASDIATSGIVIGTPPTEAHPAWISSVSPPQAASPSPYPRVASPPRPMTPPSQTGNRVFSPERDGGMFSTPDKHATIRASASPWSSQLTDTPSRFSDVDASQLGDSTDLPLPSGIQTPPRPHASEPWHYTGDRDSTPPPPAMSDSFFHPRNLDKLNPRHLERSMSTMGVFGDAEPEGASVQERLKRPTHAPRPSIDTSIHEMISPSVRSEENELRKLAGTELREWYEGETRTPKTVRMLLPETEGASTSNGARQRSALAQGYTLGPPAEIHEAQGSNAQDESNKLQPVLAQPRVSAQVQRQPDRSQVYTSVLSRLMSHMDRRSSLMARLATRLGTLGGVGGPVAITERHPREWVAQILPSGKVYWAHSLARDEIDEVAGPSVARAVTAAPAEGSSKVLVIPTPSAPQPTMLVTDLDMSDPVTHSGVNMFVDKNLQERDVDLPSGWEVWIHASGTGESLLDGSKAERWDEVSEAGSEPVDLGYGTPYALVWAYVSHKRRRVGAQGPEDKFVTGEDAEFDLEMERRYWAYVETHPAHADVNPRAAQEAIELLTWHYTDRLLAEKKQGQKEYVHVKPPFTPDESHEVLEFLKSVSADYSRANAVLKTRTVARVHVRTAEWRLAKLHAVADAVNLEVMSPTERLRRRRAAANPFVGVPLRTLASLLGLGIPYLYVDQPDEKVEDRQRMMVADASTNLMSALMLGASVSFLAIPDLEDIARLAGVAAAACSLGSLAAGIVRLRIPSLSGGKDSGEGTEEEQEPRPSALRTFARSLPLVLSAYAGSALVAGLAAYSWRGQVSTVDDPFTGLYPHDSWRQDAAGSRWLGSFMRRDSGSGHGLGGLGLDSTRQGWSETSSQGLVRLWGTW</sequence>
<feature type="compositionally biased region" description="Basic and acidic residues" evidence="1">
    <location>
        <begin position="548"/>
        <end position="561"/>
    </location>
</feature>
<keyword evidence="3" id="KW-1185">Reference proteome</keyword>
<feature type="compositionally biased region" description="Pro residues" evidence="1">
    <location>
        <begin position="462"/>
        <end position="476"/>
    </location>
</feature>
<name>A0A5N5QRF9_9AGAM</name>
<feature type="compositionally biased region" description="Polar residues" evidence="1">
    <location>
        <begin position="65"/>
        <end position="84"/>
    </location>
</feature>
<feature type="compositionally biased region" description="Basic and acidic residues" evidence="1">
    <location>
        <begin position="276"/>
        <end position="299"/>
    </location>
</feature>
<dbReference type="EMBL" id="SSOP01000024">
    <property type="protein sequence ID" value="KAB5594141.1"/>
    <property type="molecule type" value="Genomic_DNA"/>
</dbReference>
<organism evidence="2 3">
    <name type="scientific">Ceratobasidium theobromae</name>
    <dbReference type="NCBI Taxonomy" id="1582974"/>
    <lineage>
        <taxon>Eukaryota</taxon>
        <taxon>Fungi</taxon>
        <taxon>Dikarya</taxon>
        <taxon>Basidiomycota</taxon>
        <taxon>Agaricomycotina</taxon>
        <taxon>Agaricomycetes</taxon>
        <taxon>Cantharellales</taxon>
        <taxon>Ceratobasidiaceae</taxon>
        <taxon>Ceratobasidium</taxon>
    </lineage>
</organism>
<feature type="compositionally biased region" description="Polar residues" evidence="1">
    <location>
        <begin position="172"/>
        <end position="181"/>
    </location>
</feature>
<evidence type="ECO:0000313" key="2">
    <source>
        <dbReference type="EMBL" id="KAB5594141.1"/>
    </source>
</evidence>
<dbReference type="Proteomes" id="UP000383932">
    <property type="component" value="Unassembled WGS sequence"/>
</dbReference>
<feature type="compositionally biased region" description="Low complexity" evidence="1">
    <location>
        <begin position="22"/>
        <end position="33"/>
    </location>
</feature>
<feature type="compositionally biased region" description="Basic and acidic residues" evidence="1">
    <location>
        <begin position="486"/>
        <end position="501"/>
    </location>
</feature>
<evidence type="ECO:0000313" key="3">
    <source>
        <dbReference type="Proteomes" id="UP000383932"/>
    </source>
</evidence>
<feature type="compositionally biased region" description="Polar residues" evidence="1">
    <location>
        <begin position="508"/>
        <end position="520"/>
    </location>
</feature>
<comment type="caution">
    <text evidence="2">The sequence shown here is derived from an EMBL/GenBank/DDBJ whole genome shotgun (WGS) entry which is preliminary data.</text>
</comment>
<feature type="compositionally biased region" description="Low complexity" evidence="1">
    <location>
        <begin position="225"/>
        <end position="238"/>
    </location>
</feature>
<feature type="region of interest" description="Disordered" evidence="1">
    <location>
        <begin position="598"/>
        <end position="622"/>
    </location>
</feature>
<feature type="compositionally biased region" description="Basic and acidic residues" evidence="1">
    <location>
        <begin position="250"/>
        <end position="268"/>
    </location>
</feature>
<protein>
    <submittedName>
        <fullName evidence="2">Structural constituent of cell wall</fullName>
    </submittedName>
</protein>
<accession>A0A5N5QRF9</accession>
<gene>
    <name evidence="2" type="ORF">CTheo_2357</name>
</gene>
<evidence type="ECO:0000256" key="1">
    <source>
        <dbReference type="SAM" id="MobiDB-lite"/>
    </source>
</evidence>
<feature type="compositionally biased region" description="Basic and acidic residues" evidence="1">
    <location>
        <begin position="325"/>
        <end position="347"/>
    </location>
</feature>
<feature type="compositionally biased region" description="Basic and acidic residues" evidence="1">
    <location>
        <begin position="37"/>
        <end position="64"/>
    </location>
</feature>